<dbReference type="Proteomes" id="UP001285908">
    <property type="component" value="Unassembled WGS sequence"/>
</dbReference>
<name>A0AAJ0ID39_9PEZI</name>
<gene>
    <name evidence="3" type="ORF">B0T23DRAFT_373406</name>
</gene>
<keyword evidence="2" id="KW-0732">Signal</keyword>
<evidence type="ECO:0000313" key="4">
    <source>
        <dbReference type="Proteomes" id="UP001285908"/>
    </source>
</evidence>
<keyword evidence="4" id="KW-1185">Reference proteome</keyword>
<feature type="signal peptide" evidence="2">
    <location>
        <begin position="1"/>
        <end position="18"/>
    </location>
</feature>
<accession>A0AAJ0ID39</accession>
<reference evidence="3 4" key="1">
    <citation type="journal article" date="2023" name="Mol. Phylogenet. Evol.">
        <title>Genome-scale phylogeny and comparative genomics of the fungal order Sordariales.</title>
        <authorList>
            <person name="Hensen N."/>
            <person name="Bonometti L."/>
            <person name="Westerberg I."/>
            <person name="Brannstrom I.O."/>
            <person name="Guillou S."/>
            <person name="Cros-Aarteil S."/>
            <person name="Calhoun S."/>
            <person name="Haridas S."/>
            <person name="Kuo A."/>
            <person name="Mondo S."/>
            <person name="Pangilinan J."/>
            <person name="Riley R."/>
            <person name="LaButti K."/>
            <person name="Andreopoulos B."/>
            <person name="Lipzen A."/>
            <person name="Chen C."/>
            <person name="Yan M."/>
            <person name="Daum C."/>
            <person name="Ng V."/>
            <person name="Clum A."/>
            <person name="Steindorff A."/>
            <person name="Ohm R.A."/>
            <person name="Martin F."/>
            <person name="Silar P."/>
            <person name="Natvig D.O."/>
            <person name="Lalanne C."/>
            <person name="Gautier V."/>
            <person name="Ament-Velasquez S.L."/>
            <person name="Kruys A."/>
            <person name="Hutchinson M.I."/>
            <person name="Powell A.J."/>
            <person name="Barry K."/>
            <person name="Miller A.N."/>
            <person name="Grigoriev I.V."/>
            <person name="Debuchy R."/>
            <person name="Gladieux P."/>
            <person name="Hiltunen Thoren M."/>
            <person name="Johannesson H."/>
        </authorList>
    </citation>
    <scope>NUCLEOTIDE SEQUENCE [LARGE SCALE GENOMIC DNA]</scope>
    <source>
        <strain evidence="3 4">FGSC 10403</strain>
    </source>
</reference>
<sequence>MFLPHSLFLITVPKSTLADSSHSRPSPSPPPPRHHPLPCRNPHHLFFPPFPSASMMRILASGNPWLRRVARAFFHGSSAD</sequence>
<proteinExistence type="predicted"/>
<dbReference type="RefSeq" id="XP_062695334.1">
    <property type="nucleotide sequence ID" value="XM_062836795.1"/>
</dbReference>
<feature type="non-terminal residue" evidence="3">
    <location>
        <position position="80"/>
    </location>
</feature>
<dbReference type="AlphaFoldDB" id="A0AAJ0ID39"/>
<dbReference type="EMBL" id="JAULSX010000002">
    <property type="protein sequence ID" value="KAK3497070.1"/>
    <property type="molecule type" value="Genomic_DNA"/>
</dbReference>
<feature type="chain" id="PRO_5042574147" evidence="2">
    <location>
        <begin position="19"/>
        <end position="80"/>
    </location>
</feature>
<organism evidence="3 4">
    <name type="scientific">Neurospora hispaniola</name>
    <dbReference type="NCBI Taxonomy" id="588809"/>
    <lineage>
        <taxon>Eukaryota</taxon>
        <taxon>Fungi</taxon>
        <taxon>Dikarya</taxon>
        <taxon>Ascomycota</taxon>
        <taxon>Pezizomycotina</taxon>
        <taxon>Sordariomycetes</taxon>
        <taxon>Sordariomycetidae</taxon>
        <taxon>Sordariales</taxon>
        <taxon>Sordariaceae</taxon>
        <taxon>Neurospora</taxon>
    </lineage>
</organism>
<comment type="caution">
    <text evidence="3">The sequence shown here is derived from an EMBL/GenBank/DDBJ whole genome shotgun (WGS) entry which is preliminary data.</text>
</comment>
<dbReference type="GeneID" id="87874417"/>
<evidence type="ECO:0000256" key="1">
    <source>
        <dbReference type="SAM" id="MobiDB-lite"/>
    </source>
</evidence>
<feature type="region of interest" description="Disordered" evidence="1">
    <location>
        <begin position="16"/>
        <end position="38"/>
    </location>
</feature>
<evidence type="ECO:0000256" key="2">
    <source>
        <dbReference type="SAM" id="SignalP"/>
    </source>
</evidence>
<evidence type="ECO:0000313" key="3">
    <source>
        <dbReference type="EMBL" id="KAK3497070.1"/>
    </source>
</evidence>
<protein>
    <submittedName>
        <fullName evidence="3">Uncharacterized protein</fullName>
    </submittedName>
</protein>